<organism evidence="1 2">
    <name type="scientific">Rhizobium etli 8C-3</name>
    <dbReference type="NCBI Taxonomy" id="538025"/>
    <lineage>
        <taxon>Bacteria</taxon>
        <taxon>Pseudomonadati</taxon>
        <taxon>Pseudomonadota</taxon>
        <taxon>Alphaproteobacteria</taxon>
        <taxon>Hyphomicrobiales</taxon>
        <taxon>Rhizobiaceae</taxon>
        <taxon>Rhizobium/Agrobacterium group</taxon>
        <taxon>Rhizobium</taxon>
    </lineage>
</organism>
<dbReference type="EMBL" id="CP017241">
    <property type="protein sequence ID" value="APO76088.1"/>
    <property type="molecule type" value="Genomic_DNA"/>
</dbReference>
<sequence>MTSSLPGILGEIADITDAETALLVAQSHGGVRVSIPPRAEDGHWLTDLLGFEIADRICRGLAVVDADGRLKGIQREVLPLGPASVLKSARRRAAHALQAGANPREAARIAGLHERTIYRMKADSDGGQGELF</sequence>
<dbReference type="RefSeq" id="WP_074062328.1">
    <property type="nucleotide sequence ID" value="NZ_CP017241.1"/>
</dbReference>
<dbReference type="AlphaFoldDB" id="A0A1L5P7G0"/>
<accession>A0A1L5P7G0</accession>
<evidence type="ECO:0000313" key="2">
    <source>
        <dbReference type="Proteomes" id="UP000185109"/>
    </source>
</evidence>
<proteinExistence type="predicted"/>
<name>A0A1L5P7G0_RHIET</name>
<reference evidence="1 2" key="1">
    <citation type="submission" date="2016-09" db="EMBL/GenBank/DDBJ databases">
        <title>The complete genome sequences of Rhizobium gallicum, symbiovars gallicum and phaseoli, symbionts associated to common bean (Phaseolus vulgaris).</title>
        <authorList>
            <person name="Bustos P."/>
            <person name="Santamaria R.I."/>
            <person name="Perez-Carrascal O.M."/>
            <person name="Juarez S."/>
            <person name="Lozano L."/>
            <person name="Martinez-Flores I."/>
            <person name="Martinez-Romero E."/>
            <person name="Cevallos M."/>
            <person name="Romero D."/>
            <person name="Davila G."/>
            <person name="Gonzalez V."/>
        </authorList>
    </citation>
    <scope>NUCLEOTIDE SEQUENCE [LARGE SCALE GENOMIC DNA]</scope>
    <source>
        <strain evidence="1 2">8C-3</strain>
    </source>
</reference>
<evidence type="ECO:0000313" key="1">
    <source>
        <dbReference type="EMBL" id="APO76088.1"/>
    </source>
</evidence>
<protein>
    <submittedName>
        <fullName evidence="1">Uncharacterized protein</fullName>
    </submittedName>
</protein>
<gene>
    <name evidence="1" type="ORF">AM571_CH03294</name>
</gene>
<dbReference type="Proteomes" id="UP000185109">
    <property type="component" value="Chromosome"/>
</dbReference>